<name>Q7R6Z8_PLAYO</name>
<evidence type="ECO:0000313" key="2">
    <source>
        <dbReference type="EMBL" id="EAA20323.1"/>
    </source>
</evidence>
<dbReference type="Proteomes" id="UP000008553">
    <property type="component" value="Unassembled WGS sequence"/>
</dbReference>
<feature type="non-terminal residue" evidence="2">
    <location>
        <position position="42"/>
    </location>
</feature>
<evidence type="ECO:0000313" key="3">
    <source>
        <dbReference type="Proteomes" id="UP000008553"/>
    </source>
</evidence>
<comment type="caution">
    <text evidence="2">The sequence shown here is derived from an EMBL/GenBank/DDBJ whole genome shotgun (WGS) entry which is preliminary data.</text>
</comment>
<accession>Q7R6Z8</accession>
<reference evidence="2 3" key="1">
    <citation type="journal article" date="2002" name="Nature">
        <title>Genome sequence and comparative analysis of the model rodent malaria parasite Plasmodium yoelii yoelii.</title>
        <authorList>
            <person name="Carlton J.M."/>
            <person name="Angiuoli S.V."/>
            <person name="Suh B.B."/>
            <person name="Kooij T.W."/>
            <person name="Pertea M."/>
            <person name="Silva J.C."/>
            <person name="Ermolaeva M.D."/>
            <person name="Allen J.E."/>
            <person name="Selengut J.D."/>
            <person name="Koo H.L."/>
            <person name="Peterson J.D."/>
            <person name="Pop M."/>
            <person name="Kosack D.S."/>
            <person name="Shumway M.F."/>
            <person name="Bidwell S.L."/>
            <person name="Shallom S.J."/>
            <person name="van Aken S.E."/>
            <person name="Riedmuller S.B."/>
            <person name="Feldblyum T.V."/>
            <person name="Cho J.K."/>
            <person name="Quackenbush J."/>
            <person name="Sedegah M."/>
            <person name="Shoaibi A."/>
            <person name="Cummings L.M."/>
            <person name="Florens L."/>
            <person name="Yates J.R."/>
            <person name="Raine J.D."/>
            <person name="Sinden R.E."/>
            <person name="Harris M.A."/>
            <person name="Cunningham D.A."/>
            <person name="Preiser P.R."/>
            <person name="Bergman L.W."/>
            <person name="Vaidya A.B."/>
            <person name="van Lin L.H."/>
            <person name="Janse C.J."/>
            <person name="Waters A.P."/>
            <person name="Smith H.O."/>
            <person name="White O.R."/>
            <person name="Salzberg S.L."/>
            <person name="Venter J.C."/>
            <person name="Fraser C.M."/>
            <person name="Hoffman S.L."/>
            <person name="Gardner M.J."/>
            <person name="Carucci D.J."/>
        </authorList>
    </citation>
    <scope>NUCLEOTIDE SEQUENCE [LARGE SCALE GENOMIC DNA]</scope>
    <source>
        <strain evidence="2 3">17XNL</strain>
    </source>
</reference>
<keyword evidence="3" id="KW-1185">Reference proteome</keyword>
<dbReference type="AlphaFoldDB" id="Q7R6Z8"/>
<evidence type="ECO:0000256" key="1">
    <source>
        <dbReference type="SAM" id="MobiDB-lite"/>
    </source>
</evidence>
<dbReference type="PaxDb" id="73239-Q7R6Z8"/>
<sequence length="42" mass="4322">MTDRAPVSHRPRPPAGCPARASAAPPLRQGFPAVLLASAARC</sequence>
<protein>
    <submittedName>
        <fullName evidence="2">Uncharacterized protein</fullName>
    </submittedName>
</protein>
<proteinExistence type="predicted"/>
<organism evidence="2 3">
    <name type="scientific">Plasmodium yoelii yoelii</name>
    <dbReference type="NCBI Taxonomy" id="73239"/>
    <lineage>
        <taxon>Eukaryota</taxon>
        <taxon>Sar</taxon>
        <taxon>Alveolata</taxon>
        <taxon>Apicomplexa</taxon>
        <taxon>Aconoidasida</taxon>
        <taxon>Haemosporida</taxon>
        <taxon>Plasmodiidae</taxon>
        <taxon>Plasmodium</taxon>
        <taxon>Plasmodium (Vinckeia)</taxon>
    </lineage>
</organism>
<feature type="region of interest" description="Disordered" evidence="1">
    <location>
        <begin position="1"/>
        <end position="25"/>
    </location>
</feature>
<dbReference type="InParanoid" id="Q7R6Z8"/>
<dbReference type="EMBL" id="AABL01002924">
    <property type="protein sequence ID" value="EAA20323.1"/>
    <property type="molecule type" value="Genomic_DNA"/>
</dbReference>
<gene>
    <name evidence="2" type="ORF">PY07792</name>
</gene>